<feature type="domain" description="Interferon-related developmental regulator N-terminal" evidence="2">
    <location>
        <begin position="79"/>
        <end position="296"/>
    </location>
</feature>
<proteinExistence type="predicted"/>
<dbReference type="InterPro" id="IPR039777">
    <property type="entry name" value="IFRD"/>
</dbReference>
<organism evidence="3 4">
    <name type="scientific">Coemansia javaensis</name>
    <dbReference type="NCBI Taxonomy" id="2761396"/>
    <lineage>
        <taxon>Eukaryota</taxon>
        <taxon>Fungi</taxon>
        <taxon>Fungi incertae sedis</taxon>
        <taxon>Zoopagomycota</taxon>
        <taxon>Kickxellomycotina</taxon>
        <taxon>Kickxellomycetes</taxon>
        <taxon>Kickxellales</taxon>
        <taxon>Kickxellaceae</taxon>
        <taxon>Coemansia</taxon>
    </lineage>
</organism>
<name>A0A9W8HE44_9FUNG</name>
<dbReference type="Pfam" id="PF05004">
    <property type="entry name" value="IFRD"/>
    <property type="match status" value="1"/>
</dbReference>
<sequence>MQRRAKDNSELLRAALSPGGRTRSGSGRASRRGTPQQGRSAAASREASDYETDDDVASVASGDAWLARDDESGGSGSDGEGAAAAAAGGDWEAALSEALAGLDERRAAAREAGLATIVRVLEQRYVGDGLEGRRVALLGLLRGSAQRPRSAGEQELAARAVGLWFVSFGVEAEGAGEFAATSDALKALVADATNGAAPRAAALAALGLANFVAGADYHDAAELARFVLGGDVLGRALRTSCLPVAQQALETAGLLLTVVADSHARLAGELFAQALDAHVRALTADSVGVRVAAAQNPSRFELPRHAELVGVLEMLRHESSKRRGRREAAAQRAAVRDVLATLEGRAAAPALKLAVRGRVVRFDTWARIHRARAFRAALRGGLPAHFAANPLLQDVFDVAFDDAADPHHRAEARSVVSPSSDLAKARSLDLRNRRHAARTRYRDDDDDDTAF</sequence>
<keyword evidence="4" id="KW-1185">Reference proteome</keyword>
<dbReference type="AlphaFoldDB" id="A0A9W8HE44"/>
<accession>A0A9W8HE44</accession>
<dbReference type="EMBL" id="JANBUL010000025">
    <property type="protein sequence ID" value="KAJ2784538.1"/>
    <property type="molecule type" value="Genomic_DNA"/>
</dbReference>
<comment type="caution">
    <text evidence="3">The sequence shown here is derived from an EMBL/GenBank/DDBJ whole genome shotgun (WGS) entry which is preliminary data.</text>
</comment>
<dbReference type="PANTHER" id="PTHR12354">
    <property type="entry name" value="INTERFERON-RELATED DEVELOPMENTAL REGULATOR"/>
    <property type="match status" value="1"/>
</dbReference>
<dbReference type="Proteomes" id="UP001140217">
    <property type="component" value="Unassembled WGS sequence"/>
</dbReference>
<evidence type="ECO:0000259" key="2">
    <source>
        <dbReference type="Pfam" id="PF05004"/>
    </source>
</evidence>
<evidence type="ECO:0000313" key="3">
    <source>
        <dbReference type="EMBL" id="KAJ2784538.1"/>
    </source>
</evidence>
<dbReference type="InterPro" id="IPR007701">
    <property type="entry name" value="Interferon-rel_develop_reg_N"/>
</dbReference>
<dbReference type="OrthoDB" id="18978at2759"/>
<evidence type="ECO:0000256" key="1">
    <source>
        <dbReference type="SAM" id="MobiDB-lite"/>
    </source>
</evidence>
<feature type="compositionally biased region" description="Low complexity" evidence="1">
    <location>
        <begin position="17"/>
        <end position="35"/>
    </location>
</feature>
<feature type="region of interest" description="Disordered" evidence="1">
    <location>
        <begin position="1"/>
        <end position="85"/>
    </location>
</feature>
<protein>
    <submittedName>
        <fullName evidence="3">Interferon- developmental regulator 1</fullName>
    </submittedName>
</protein>
<evidence type="ECO:0000313" key="4">
    <source>
        <dbReference type="Proteomes" id="UP001140217"/>
    </source>
</evidence>
<feature type="compositionally biased region" description="Basic and acidic residues" evidence="1">
    <location>
        <begin position="1"/>
        <end position="10"/>
    </location>
</feature>
<gene>
    <name evidence="3" type="primary">IFRD1</name>
    <name evidence="3" type="ORF">H4R18_001078</name>
</gene>
<dbReference type="PANTHER" id="PTHR12354:SF1">
    <property type="entry name" value="INTERFERON-RELATED DEVELOPMENTAL REGULATOR 1"/>
    <property type="match status" value="1"/>
</dbReference>
<reference evidence="3" key="1">
    <citation type="submission" date="2022-07" db="EMBL/GenBank/DDBJ databases">
        <title>Phylogenomic reconstructions and comparative analyses of Kickxellomycotina fungi.</title>
        <authorList>
            <person name="Reynolds N.K."/>
            <person name="Stajich J.E."/>
            <person name="Barry K."/>
            <person name="Grigoriev I.V."/>
            <person name="Crous P."/>
            <person name="Smith M.E."/>
        </authorList>
    </citation>
    <scope>NUCLEOTIDE SEQUENCE</scope>
    <source>
        <strain evidence="3">NBRC 105414</strain>
    </source>
</reference>